<keyword evidence="2" id="KW-1185">Reference proteome</keyword>
<organism evidence="1 2">
    <name type="scientific">Candidatus Enterococcus ferrettii</name>
    <dbReference type="NCBI Taxonomy" id="2815324"/>
    <lineage>
        <taxon>Bacteria</taxon>
        <taxon>Bacillati</taxon>
        <taxon>Bacillota</taxon>
        <taxon>Bacilli</taxon>
        <taxon>Lactobacillales</taxon>
        <taxon>Enterococcaceae</taxon>
        <taxon>Enterococcus</taxon>
    </lineage>
</organism>
<evidence type="ECO:0000313" key="2">
    <source>
        <dbReference type="Proteomes" id="UP000664357"/>
    </source>
</evidence>
<reference evidence="1 2" key="1">
    <citation type="submission" date="2024-02" db="EMBL/GenBank/DDBJ databases">
        <title>The Genome Sequence of Enterococcus sp. DIV0159.</title>
        <authorList>
            <person name="Earl A."/>
            <person name="Manson A."/>
            <person name="Gilmore M."/>
            <person name="Sanders J."/>
            <person name="Shea T."/>
            <person name="Howe W."/>
            <person name="Livny J."/>
            <person name="Cuomo C."/>
            <person name="Neafsey D."/>
            <person name="Birren B."/>
        </authorList>
    </citation>
    <scope>NUCLEOTIDE SEQUENCE [LARGE SCALE GENOMIC DNA]</scope>
    <source>
        <strain evidence="1 2">665A</strain>
    </source>
</reference>
<dbReference type="Proteomes" id="UP000664357">
    <property type="component" value="Unassembled WGS sequence"/>
</dbReference>
<dbReference type="RefSeq" id="WP_207701320.1">
    <property type="nucleotide sequence ID" value="NZ_JAFREL020000002.1"/>
</dbReference>
<accession>A0ABV0ESS8</accession>
<dbReference type="EMBL" id="JAFREL020000002">
    <property type="protein sequence ID" value="MEO1770589.1"/>
    <property type="molecule type" value="Genomic_DNA"/>
</dbReference>
<sequence>MRIQRLKVEIVTLKKSFVFDENFYPGTNFVESSTNTKGKSSAIAGIYYALGFEQIIGEKKGVQVLSSAYKNIIKDEDDNNLNVLESKVFLELEKDSDIITILRTGKSLSRKESLVSVYFSSLENIYKEDTKREDFFVHLPNSAKNQKGFHRFLEKFCGLNLPEVPTSDDSERKLYLQILFSSMFIEQKRGWSDIFSSMPYLGIRDSKKE</sequence>
<protein>
    <recommendedName>
        <fullName evidence="3">Rad50/SbcC-type AAA domain-containing protein</fullName>
    </recommendedName>
</protein>
<proteinExistence type="predicted"/>
<comment type="caution">
    <text evidence="1">The sequence shown here is derived from an EMBL/GenBank/DDBJ whole genome shotgun (WGS) entry which is preliminary data.</text>
</comment>
<name>A0ABV0ESS8_9ENTE</name>
<evidence type="ECO:0000313" key="1">
    <source>
        <dbReference type="EMBL" id="MEO1770589.1"/>
    </source>
</evidence>
<gene>
    <name evidence="1" type="ORF">JZO67_002542</name>
</gene>
<evidence type="ECO:0008006" key="3">
    <source>
        <dbReference type="Google" id="ProtNLM"/>
    </source>
</evidence>